<feature type="chain" id="PRO_5038159726" description="Peptidyl-prolyl cis-trans isomerase" evidence="4">
    <location>
        <begin position="20"/>
        <end position="290"/>
    </location>
</feature>
<evidence type="ECO:0000259" key="5">
    <source>
        <dbReference type="PROSITE" id="PS50072"/>
    </source>
</evidence>
<accession>A0A937A6J9</accession>
<dbReference type="InterPro" id="IPR044666">
    <property type="entry name" value="Cyclophilin_A-like"/>
</dbReference>
<comment type="similarity">
    <text evidence="1 4">Belongs to the cyclophilin-type PPIase family.</text>
</comment>
<dbReference type="Gene3D" id="2.40.100.10">
    <property type="entry name" value="Cyclophilin-like"/>
    <property type="match status" value="2"/>
</dbReference>
<keyword evidence="4" id="KW-0732">Signal</keyword>
<organism evidence="6 7">
    <name type="scientific">Marivirga atlantica</name>
    <dbReference type="NCBI Taxonomy" id="1548457"/>
    <lineage>
        <taxon>Bacteria</taxon>
        <taxon>Pseudomonadati</taxon>
        <taxon>Bacteroidota</taxon>
        <taxon>Cytophagia</taxon>
        <taxon>Cytophagales</taxon>
        <taxon>Marivirgaceae</taxon>
        <taxon>Marivirga</taxon>
    </lineage>
</organism>
<keyword evidence="2 4" id="KW-0697">Rotamase</keyword>
<keyword evidence="3 4" id="KW-0413">Isomerase</keyword>
<name>A0A937A6J9_9BACT</name>
<dbReference type="InterPro" id="IPR020892">
    <property type="entry name" value="Cyclophilin-type_PPIase_CS"/>
</dbReference>
<evidence type="ECO:0000313" key="7">
    <source>
        <dbReference type="Proteomes" id="UP000642920"/>
    </source>
</evidence>
<proteinExistence type="inferred from homology"/>
<dbReference type="PROSITE" id="PS00170">
    <property type="entry name" value="CSA_PPIASE_1"/>
    <property type="match status" value="1"/>
</dbReference>
<reference evidence="6" key="1">
    <citation type="submission" date="2021-01" db="EMBL/GenBank/DDBJ databases">
        <title>Marivirga sp. nov., isolated from intertidal surface sediments.</title>
        <authorList>
            <person name="Zhang M."/>
        </authorList>
    </citation>
    <scope>NUCLEOTIDE SEQUENCE</scope>
    <source>
        <strain evidence="6">SM1354</strain>
    </source>
</reference>
<dbReference type="AlphaFoldDB" id="A0A937A6J9"/>
<dbReference type="PROSITE" id="PS50072">
    <property type="entry name" value="CSA_PPIASE_2"/>
    <property type="match status" value="1"/>
</dbReference>
<keyword evidence="7" id="KW-1185">Reference proteome</keyword>
<comment type="caution">
    <text evidence="6">The sequence shown here is derived from an EMBL/GenBank/DDBJ whole genome shotgun (WGS) entry which is preliminary data.</text>
</comment>
<protein>
    <recommendedName>
        <fullName evidence="4">Peptidyl-prolyl cis-trans isomerase</fullName>
        <shortName evidence="4">PPIase</shortName>
        <ecNumber evidence="4">5.2.1.8</ecNumber>
    </recommendedName>
</protein>
<dbReference type="Pfam" id="PF00160">
    <property type="entry name" value="Pro_isomerase"/>
    <property type="match status" value="2"/>
</dbReference>
<feature type="domain" description="PPIase cyclophilin-type" evidence="5">
    <location>
        <begin position="24"/>
        <end position="266"/>
    </location>
</feature>
<evidence type="ECO:0000256" key="3">
    <source>
        <dbReference type="ARBA" id="ARBA00023235"/>
    </source>
</evidence>
<comment type="catalytic activity">
    <reaction evidence="4">
        <text>[protein]-peptidylproline (omega=180) = [protein]-peptidylproline (omega=0)</text>
        <dbReference type="Rhea" id="RHEA:16237"/>
        <dbReference type="Rhea" id="RHEA-COMP:10747"/>
        <dbReference type="Rhea" id="RHEA-COMP:10748"/>
        <dbReference type="ChEBI" id="CHEBI:83833"/>
        <dbReference type="ChEBI" id="CHEBI:83834"/>
        <dbReference type="EC" id="5.2.1.8"/>
    </reaction>
</comment>
<dbReference type="Proteomes" id="UP000642920">
    <property type="component" value="Unassembled WGS sequence"/>
</dbReference>
<evidence type="ECO:0000256" key="1">
    <source>
        <dbReference type="ARBA" id="ARBA00007365"/>
    </source>
</evidence>
<evidence type="ECO:0000313" key="6">
    <source>
        <dbReference type="EMBL" id="MBL0764530.1"/>
    </source>
</evidence>
<gene>
    <name evidence="6" type="ORF">JKP34_04645</name>
</gene>
<sequence>MKKSIIYIFVITLILSSCAGSKDNLVVFHTPYGDMKAILYEETPIHKKNFIKLVESGQYDSTTFHRVIKDFMVQGGDVNAKKNIEEEDKINYQLQAEIIDDKFWHIKGALAAARMGDNVNPNRKSSGSQFYIVDGQTYTENELTQMAEGRKAQQKQMKVKQVLGMKKYASLRNKVVEMQKNEDLEGLMNFMEHTADSLVALEYGEIELYQFKPEQVADYAEKGGAPHLDGEYTVFGQVVEGLAVIDSIASVRTAMADKPVEDIFMTVELEKMSKKKITENYGYNYPKEEK</sequence>
<dbReference type="InterPro" id="IPR002130">
    <property type="entry name" value="Cyclophilin-type_PPIase_dom"/>
</dbReference>
<dbReference type="PANTHER" id="PTHR45625">
    <property type="entry name" value="PEPTIDYL-PROLYL CIS-TRANS ISOMERASE-RELATED"/>
    <property type="match status" value="1"/>
</dbReference>
<dbReference type="GO" id="GO:0006457">
    <property type="term" value="P:protein folding"/>
    <property type="evidence" value="ECO:0007669"/>
    <property type="project" value="InterPro"/>
</dbReference>
<evidence type="ECO:0000256" key="4">
    <source>
        <dbReference type="RuleBase" id="RU363019"/>
    </source>
</evidence>
<dbReference type="GO" id="GO:0003755">
    <property type="term" value="F:peptidyl-prolyl cis-trans isomerase activity"/>
    <property type="evidence" value="ECO:0007669"/>
    <property type="project" value="UniProtKB-UniRule"/>
</dbReference>
<dbReference type="EMBL" id="JAERQG010000001">
    <property type="protein sequence ID" value="MBL0764530.1"/>
    <property type="molecule type" value="Genomic_DNA"/>
</dbReference>
<dbReference type="SUPFAM" id="SSF50891">
    <property type="entry name" value="Cyclophilin-like"/>
    <property type="match status" value="2"/>
</dbReference>
<dbReference type="EC" id="5.2.1.8" evidence="4"/>
<dbReference type="PANTHER" id="PTHR45625:SF4">
    <property type="entry name" value="PEPTIDYLPROLYL ISOMERASE DOMAIN AND WD REPEAT-CONTAINING PROTEIN 1"/>
    <property type="match status" value="1"/>
</dbReference>
<dbReference type="RefSeq" id="WP_201918187.1">
    <property type="nucleotide sequence ID" value="NZ_JAERQG010000001.1"/>
</dbReference>
<dbReference type="InterPro" id="IPR029000">
    <property type="entry name" value="Cyclophilin-like_dom_sf"/>
</dbReference>
<dbReference type="CDD" id="cd00317">
    <property type="entry name" value="cyclophilin"/>
    <property type="match status" value="1"/>
</dbReference>
<evidence type="ECO:0000256" key="2">
    <source>
        <dbReference type="ARBA" id="ARBA00023110"/>
    </source>
</evidence>
<dbReference type="PROSITE" id="PS51257">
    <property type="entry name" value="PROKAR_LIPOPROTEIN"/>
    <property type="match status" value="1"/>
</dbReference>
<feature type="signal peptide" evidence="4">
    <location>
        <begin position="1"/>
        <end position="19"/>
    </location>
</feature>
<comment type="function">
    <text evidence="4">PPIases accelerate the folding of proteins. It catalyzes the cis-trans isomerization of proline imidic peptide bonds in oligopeptides.</text>
</comment>
<dbReference type="PRINTS" id="PR00153">
    <property type="entry name" value="CSAPPISMRASE"/>
</dbReference>